<sequence>MTSPAPAARTRRRIVRGTLAGSLLIVLSPVGVASRPAPAGAAPKPGAGRCLLPAPVSHRGYDRGMSENTLGAFRQALAAGSRRVEFDVRFTRDHHPVLMHDATVGRTTTGSGAVAGMSLARFLSLRTEDGQRPPTLLQALSMLRGKVAEALVELKVVPGPADLRALKDAYRRADAYRWASLTSFSPAALQAARSVPARKGLLSATPPPNALARRFGFVAVRYDHLSGARLRAYRVAGLPVYAWTPDDPADWRRLADAGVTRIVTDRTPAYLAWARRTCARGAPDT</sequence>
<dbReference type="PROSITE" id="PS50007">
    <property type="entry name" value="PIPLC_X_DOMAIN"/>
    <property type="match status" value="1"/>
</dbReference>
<dbReference type="GO" id="GO:0008081">
    <property type="term" value="F:phosphoric diester hydrolase activity"/>
    <property type="evidence" value="ECO:0007669"/>
    <property type="project" value="InterPro"/>
</dbReference>
<organism evidence="2 3">
    <name type="scientific">Nonomuraea pusilla</name>
    <dbReference type="NCBI Taxonomy" id="46177"/>
    <lineage>
        <taxon>Bacteria</taxon>
        <taxon>Bacillati</taxon>
        <taxon>Actinomycetota</taxon>
        <taxon>Actinomycetes</taxon>
        <taxon>Streptosporangiales</taxon>
        <taxon>Streptosporangiaceae</taxon>
        <taxon>Nonomuraea</taxon>
    </lineage>
</organism>
<dbReference type="InterPro" id="IPR030395">
    <property type="entry name" value="GP_PDE_dom"/>
</dbReference>
<accession>A0A1H7X875</accession>
<evidence type="ECO:0000313" key="2">
    <source>
        <dbReference type="EMBL" id="SEM29873.1"/>
    </source>
</evidence>
<dbReference type="GO" id="GO:0006629">
    <property type="term" value="P:lipid metabolic process"/>
    <property type="evidence" value="ECO:0007669"/>
    <property type="project" value="InterPro"/>
</dbReference>
<dbReference type="EMBL" id="FOBF01000011">
    <property type="protein sequence ID" value="SEM29873.1"/>
    <property type="molecule type" value="Genomic_DNA"/>
</dbReference>
<dbReference type="InterPro" id="IPR017946">
    <property type="entry name" value="PLC-like_Pdiesterase_TIM-brl"/>
</dbReference>
<dbReference type="InterPro" id="IPR006311">
    <property type="entry name" value="TAT_signal"/>
</dbReference>
<name>A0A1H7X875_9ACTN</name>
<dbReference type="Proteomes" id="UP000198953">
    <property type="component" value="Unassembled WGS sequence"/>
</dbReference>
<reference evidence="2 3" key="1">
    <citation type="submission" date="2016-10" db="EMBL/GenBank/DDBJ databases">
        <authorList>
            <person name="de Groot N.N."/>
        </authorList>
    </citation>
    <scope>NUCLEOTIDE SEQUENCE [LARGE SCALE GENOMIC DNA]</scope>
    <source>
        <strain evidence="2 3">DSM 43357</strain>
    </source>
</reference>
<evidence type="ECO:0000259" key="1">
    <source>
        <dbReference type="PROSITE" id="PS51704"/>
    </source>
</evidence>
<dbReference type="STRING" id="46177.SAMN05660976_04788"/>
<dbReference type="PROSITE" id="PS51704">
    <property type="entry name" value="GP_PDE"/>
    <property type="match status" value="1"/>
</dbReference>
<dbReference type="SUPFAM" id="SSF51695">
    <property type="entry name" value="PLC-like phosphodiesterases"/>
    <property type="match status" value="1"/>
</dbReference>
<dbReference type="RefSeq" id="WP_143078742.1">
    <property type="nucleotide sequence ID" value="NZ_FOBF01000011.1"/>
</dbReference>
<dbReference type="AlphaFoldDB" id="A0A1H7X875"/>
<dbReference type="PROSITE" id="PS51318">
    <property type="entry name" value="TAT"/>
    <property type="match status" value="1"/>
</dbReference>
<keyword evidence="3" id="KW-1185">Reference proteome</keyword>
<gene>
    <name evidence="2" type="ORF">SAMN05660976_04788</name>
</gene>
<protein>
    <submittedName>
        <fullName evidence="2">Glycerophosphoryl diester phosphodiesterase</fullName>
    </submittedName>
</protein>
<dbReference type="Pfam" id="PF03009">
    <property type="entry name" value="GDPD"/>
    <property type="match status" value="1"/>
</dbReference>
<dbReference type="PANTHER" id="PTHR46211">
    <property type="entry name" value="GLYCEROPHOSPHORYL DIESTER PHOSPHODIESTERASE"/>
    <property type="match status" value="1"/>
</dbReference>
<proteinExistence type="predicted"/>
<feature type="domain" description="GP-PDE" evidence="1">
    <location>
        <begin position="53"/>
        <end position="274"/>
    </location>
</feature>
<dbReference type="PANTHER" id="PTHR46211:SF1">
    <property type="entry name" value="GLYCEROPHOSPHODIESTER PHOSPHODIESTERASE, CYTOPLASMIC"/>
    <property type="match status" value="1"/>
</dbReference>
<evidence type="ECO:0000313" key="3">
    <source>
        <dbReference type="Proteomes" id="UP000198953"/>
    </source>
</evidence>
<dbReference type="Gene3D" id="3.20.20.190">
    <property type="entry name" value="Phosphatidylinositol (PI) phosphodiesterase"/>
    <property type="match status" value="1"/>
</dbReference>
<dbReference type="CDD" id="cd08556">
    <property type="entry name" value="GDPD"/>
    <property type="match status" value="1"/>
</dbReference>
<dbReference type="OrthoDB" id="3268277at2"/>